<comment type="caution">
    <text evidence="2">The sequence shown here is derived from an EMBL/GenBank/DDBJ whole genome shotgun (WGS) entry which is preliminary data.</text>
</comment>
<evidence type="ECO:0000256" key="1">
    <source>
        <dbReference type="SAM" id="MobiDB-lite"/>
    </source>
</evidence>
<proteinExistence type="predicted"/>
<keyword evidence="3" id="KW-1185">Reference proteome</keyword>
<name>A0A9J6DCE2_RHIMP</name>
<evidence type="ECO:0000313" key="3">
    <source>
        <dbReference type="Proteomes" id="UP000821866"/>
    </source>
</evidence>
<reference evidence="2" key="1">
    <citation type="journal article" date="2020" name="Cell">
        <title>Large-Scale Comparative Analyses of Tick Genomes Elucidate Their Genetic Diversity and Vector Capacities.</title>
        <authorList>
            <consortium name="Tick Genome and Microbiome Consortium (TIGMIC)"/>
            <person name="Jia N."/>
            <person name="Wang J."/>
            <person name="Shi W."/>
            <person name="Du L."/>
            <person name="Sun Y."/>
            <person name="Zhan W."/>
            <person name="Jiang J.F."/>
            <person name="Wang Q."/>
            <person name="Zhang B."/>
            <person name="Ji P."/>
            <person name="Bell-Sakyi L."/>
            <person name="Cui X.M."/>
            <person name="Yuan T.T."/>
            <person name="Jiang B.G."/>
            <person name="Yang W.F."/>
            <person name="Lam T.T."/>
            <person name="Chang Q.C."/>
            <person name="Ding S.J."/>
            <person name="Wang X.J."/>
            <person name="Zhu J.G."/>
            <person name="Ruan X.D."/>
            <person name="Zhao L."/>
            <person name="Wei J.T."/>
            <person name="Ye R.Z."/>
            <person name="Que T.C."/>
            <person name="Du C.H."/>
            <person name="Zhou Y.H."/>
            <person name="Cheng J.X."/>
            <person name="Dai P.F."/>
            <person name="Guo W.B."/>
            <person name="Han X.H."/>
            <person name="Huang E.J."/>
            <person name="Li L.F."/>
            <person name="Wei W."/>
            <person name="Gao Y.C."/>
            <person name="Liu J.Z."/>
            <person name="Shao H.Z."/>
            <person name="Wang X."/>
            <person name="Wang C.C."/>
            <person name="Yang T.C."/>
            <person name="Huo Q.B."/>
            <person name="Li W."/>
            <person name="Chen H.Y."/>
            <person name="Chen S.E."/>
            <person name="Zhou L.G."/>
            <person name="Ni X.B."/>
            <person name="Tian J.H."/>
            <person name="Sheng Y."/>
            <person name="Liu T."/>
            <person name="Pan Y.S."/>
            <person name="Xia L.Y."/>
            <person name="Li J."/>
            <person name="Zhao F."/>
            <person name="Cao W.C."/>
        </authorList>
    </citation>
    <scope>NUCLEOTIDE SEQUENCE</scope>
    <source>
        <strain evidence="2">Rmic-2018</strain>
    </source>
</reference>
<reference evidence="2" key="2">
    <citation type="submission" date="2021-09" db="EMBL/GenBank/DDBJ databases">
        <authorList>
            <person name="Jia N."/>
            <person name="Wang J."/>
            <person name="Shi W."/>
            <person name="Du L."/>
            <person name="Sun Y."/>
            <person name="Zhan W."/>
            <person name="Jiang J."/>
            <person name="Wang Q."/>
            <person name="Zhang B."/>
            <person name="Ji P."/>
            <person name="Sakyi L.B."/>
            <person name="Cui X."/>
            <person name="Yuan T."/>
            <person name="Jiang B."/>
            <person name="Yang W."/>
            <person name="Lam T.T.-Y."/>
            <person name="Chang Q."/>
            <person name="Ding S."/>
            <person name="Wang X."/>
            <person name="Zhu J."/>
            <person name="Ruan X."/>
            <person name="Zhao L."/>
            <person name="Wei J."/>
            <person name="Que T."/>
            <person name="Du C."/>
            <person name="Cheng J."/>
            <person name="Dai P."/>
            <person name="Han X."/>
            <person name="Huang E."/>
            <person name="Gao Y."/>
            <person name="Liu J."/>
            <person name="Shao H."/>
            <person name="Ye R."/>
            <person name="Li L."/>
            <person name="Wei W."/>
            <person name="Wang X."/>
            <person name="Wang C."/>
            <person name="Huo Q."/>
            <person name="Li W."/>
            <person name="Guo W."/>
            <person name="Chen H."/>
            <person name="Chen S."/>
            <person name="Zhou L."/>
            <person name="Zhou L."/>
            <person name="Ni X."/>
            <person name="Tian J."/>
            <person name="Zhou Y."/>
            <person name="Sheng Y."/>
            <person name="Liu T."/>
            <person name="Pan Y."/>
            <person name="Xia L."/>
            <person name="Li J."/>
            <person name="Zhao F."/>
            <person name="Cao W."/>
        </authorList>
    </citation>
    <scope>NUCLEOTIDE SEQUENCE</scope>
    <source>
        <strain evidence="2">Rmic-2018</strain>
        <tissue evidence="2">Larvae</tissue>
    </source>
</reference>
<dbReference type="InterPro" id="IPR013761">
    <property type="entry name" value="SAM/pointed_sf"/>
</dbReference>
<gene>
    <name evidence="2" type="ORF">HPB51_022562</name>
</gene>
<evidence type="ECO:0000313" key="2">
    <source>
        <dbReference type="EMBL" id="KAH8019828.1"/>
    </source>
</evidence>
<dbReference type="Gene3D" id="1.10.150.50">
    <property type="entry name" value="Transcription Factor, Ets-1"/>
    <property type="match status" value="1"/>
</dbReference>
<dbReference type="AlphaFoldDB" id="A0A9J6DCE2"/>
<dbReference type="EMBL" id="JABSTU010000010">
    <property type="protein sequence ID" value="KAH8019828.1"/>
    <property type="molecule type" value="Genomic_DNA"/>
</dbReference>
<dbReference type="Proteomes" id="UP000821866">
    <property type="component" value="Chromosome 8"/>
</dbReference>
<accession>A0A9J6DCE2</accession>
<organism evidence="2 3">
    <name type="scientific">Rhipicephalus microplus</name>
    <name type="common">Cattle tick</name>
    <name type="synonym">Boophilus microplus</name>
    <dbReference type="NCBI Taxonomy" id="6941"/>
    <lineage>
        <taxon>Eukaryota</taxon>
        <taxon>Metazoa</taxon>
        <taxon>Ecdysozoa</taxon>
        <taxon>Arthropoda</taxon>
        <taxon>Chelicerata</taxon>
        <taxon>Arachnida</taxon>
        <taxon>Acari</taxon>
        <taxon>Parasitiformes</taxon>
        <taxon>Ixodida</taxon>
        <taxon>Ixodoidea</taxon>
        <taxon>Ixodidae</taxon>
        <taxon>Rhipicephalinae</taxon>
        <taxon>Rhipicephalus</taxon>
        <taxon>Boophilus</taxon>
    </lineage>
</organism>
<sequence>MRPRFLSDCCTRNAAGSDSQWAAKMWAQSRRMPGEDVEFPVTFSEIERQDMCKTTLLLAREWTGDLRLSCERRRQVDAKSGAQARKGLRFSQPESKTDSEKNGNIHHSYSTSAAAEIRSRNLRVSSREPLDHHGGAKTTSKTIEIPYRCGRVAEKFRHDENNGGALYLTKEHHLKTTMKMKLGSALKMCATIGSLLEVS</sequence>
<feature type="region of interest" description="Disordered" evidence="1">
    <location>
        <begin position="73"/>
        <end position="118"/>
    </location>
</feature>
<protein>
    <submittedName>
        <fullName evidence="2">Uncharacterized protein</fullName>
    </submittedName>
</protein>